<dbReference type="PANTHER" id="PTHR36838">
    <property type="entry name" value="AUXIN EFFLUX CARRIER FAMILY PROTEIN"/>
    <property type="match status" value="1"/>
</dbReference>
<keyword evidence="7 8" id="KW-0472">Membrane</keyword>
<dbReference type="PANTHER" id="PTHR36838:SF1">
    <property type="entry name" value="SLR1864 PROTEIN"/>
    <property type="match status" value="1"/>
</dbReference>
<keyword evidence="6 8" id="KW-1133">Transmembrane helix</keyword>
<keyword evidence="5 8" id="KW-0812">Transmembrane</keyword>
<evidence type="ECO:0000256" key="5">
    <source>
        <dbReference type="ARBA" id="ARBA00022692"/>
    </source>
</evidence>
<feature type="transmembrane region" description="Helical" evidence="8">
    <location>
        <begin position="67"/>
        <end position="88"/>
    </location>
</feature>
<evidence type="ECO:0000256" key="2">
    <source>
        <dbReference type="ARBA" id="ARBA00010145"/>
    </source>
</evidence>
<feature type="transmembrane region" description="Helical" evidence="8">
    <location>
        <begin position="289"/>
        <end position="307"/>
    </location>
</feature>
<evidence type="ECO:0000313" key="10">
    <source>
        <dbReference type="Proteomes" id="UP000432715"/>
    </source>
</evidence>
<feature type="transmembrane region" description="Helical" evidence="8">
    <location>
        <begin position="6"/>
        <end position="24"/>
    </location>
</feature>
<dbReference type="AlphaFoldDB" id="A0A6I0FTY7"/>
<accession>A0A6I0FTY7</accession>
<feature type="transmembrane region" description="Helical" evidence="8">
    <location>
        <begin position="236"/>
        <end position="269"/>
    </location>
</feature>
<organism evidence="9 10">
    <name type="scientific">Alkaliphilus pronyensis</name>
    <dbReference type="NCBI Taxonomy" id="1482732"/>
    <lineage>
        <taxon>Bacteria</taxon>
        <taxon>Bacillati</taxon>
        <taxon>Bacillota</taxon>
        <taxon>Clostridia</taxon>
        <taxon>Peptostreptococcales</taxon>
        <taxon>Natronincolaceae</taxon>
        <taxon>Alkaliphilus</taxon>
    </lineage>
</organism>
<evidence type="ECO:0000256" key="3">
    <source>
        <dbReference type="ARBA" id="ARBA00022448"/>
    </source>
</evidence>
<feature type="transmembrane region" description="Helical" evidence="8">
    <location>
        <begin position="165"/>
        <end position="185"/>
    </location>
</feature>
<evidence type="ECO:0000313" key="9">
    <source>
        <dbReference type="EMBL" id="KAB3539684.1"/>
    </source>
</evidence>
<dbReference type="RefSeq" id="WP_151859644.1">
    <property type="nucleotide sequence ID" value="NZ_WBZC01000002.1"/>
</dbReference>
<evidence type="ECO:0000256" key="6">
    <source>
        <dbReference type="ARBA" id="ARBA00022989"/>
    </source>
</evidence>
<proteinExistence type="inferred from homology"/>
<dbReference type="InterPro" id="IPR038770">
    <property type="entry name" value="Na+/solute_symporter_sf"/>
</dbReference>
<feature type="transmembrane region" description="Helical" evidence="8">
    <location>
        <begin position="205"/>
        <end position="224"/>
    </location>
</feature>
<dbReference type="Gene3D" id="1.20.1530.20">
    <property type="match status" value="1"/>
</dbReference>
<evidence type="ECO:0000256" key="8">
    <source>
        <dbReference type="SAM" id="Phobius"/>
    </source>
</evidence>
<dbReference type="EMBL" id="WBZC01000002">
    <property type="protein sequence ID" value="KAB3539684.1"/>
    <property type="molecule type" value="Genomic_DNA"/>
</dbReference>
<feature type="transmembrane region" description="Helical" evidence="8">
    <location>
        <begin position="128"/>
        <end position="149"/>
    </location>
</feature>
<dbReference type="GO" id="GO:0005886">
    <property type="term" value="C:plasma membrane"/>
    <property type="evidence" value="ECO:0007669"/>
    <property type="project" value="UniProtKB-SubCell"/>
</dbReference>
<feature type="transmembrane region" description="Helical" evidence="8">
    <location>
        <begin position="100"/>
        <end position="122"/>
    </location>
</feature>
<gene>
    <name evidence="9" type="ORF">F8154_00590</name>
</gene>
<keyword evidence="4" id="KW-1003">Cell membrane</keyword>
<evidence type="ECO:0000256" key="7">
    <source>
        <dbReference type="ARBA" id="ARBA00023136"/>
    </source>
</evidence>
<comment type="subcellular location">
    <subcellularLocation>
        <location evidence="1">Cell membrane</location>
        <topology evidence="1">Multi-pass membrane protein</topology>
    </subcellularLocation>
</comment>
<sequence>MGILTVFNEISVLFLLILSGYIARKMNLLNNEINKGISILILQFTLPALIIKSMQFSFSKELMMGSINMIIISAIVHGLAIAVAFLTPRLLKVEGERKKIFQFVLVFSNVGYMGYPVLQVIYGELGVFYGALFNIPFNFLLWTLGVFIMTHGKDGNVSSLSFKKLILNPGILSVFIGFSLFLLSIKLPYGLYKTLDLLGNTTTPLSMLVIGSMLAEITFKEIFIEEKLLRISIVRLVIIPFITFALLKAFGVSGLMLGIPVVISGMPAAANTAVFATMYDVDPHLASKAVFNTTILSMISIPLLTLLL</sequence>
<feature type="transmembrane region" description="Helical" evidence="8">
    <location>
        <begin position="36"/>
        <end position="55"/>
    </location>
</feature>
<protein>
    <submittedName>
        <fullName evidence="9">AEC family transporter</fullName>
    </submittedName>
</protein>
<keyword evidence="3" id="KW-0813">Transport</keyword>
<dbReference type="InterPro" id="IPR004776">
    <property type="entry name" value="Mem_transp_PIN-like"/>
</dbReference>
<dbReference type="Proteomes" id="UP000432715">
    <property type="component" value="Unassembled WGS sequence"/>
</dbReference>
<evidence type="ECO:0000256" key="1">
    <source>
        <dbReference type="ARBA" id="ARBA00004651"/>
    </source>
</evidence>
<name>A0A6I0FTY7_9FIRM</name>
<comment type="caution">
    <text evidence="9">The sequence shown here is derived from an EMBL/GenBank/DDBJ whole genome shotgun (WGS) entry which is preliminary data.</text>
</comment>
<reference evidence="9 10" key="1">
    <citation type="submission" date="2019-10" db="EMBL/GenBank/DDBJ databases">
        <title>Alkaliphilus serpentinus sp. nov. and Alkaliphilus pronyensis sp. nov., two novel anaerobic alkaliphilic species isolated from the serpentinized-hosted hydrothermal field of the Prony Bay (New Caledonia).</title>
        <authorList>
            <person name="Postec A."/>
        </authorList>
    </citation>
    <scope>NUCLEOTIDE SEQUENCE [LARGE SCALE GENOMIC DNA]</scope>
    <source>
        <strain evidence="9 10">LacV</strain>
    </source>
</reference>
<dbReference type="GO" id="GO:0055085">
    <property type="term" value="P:transmembrane transport"/>
    <property type="evidence" value="ECO:0007669"/>
    <property type="project" value="InterPro"/>
</dbReference>
<dbReference type="Pfam" id="PF03547">
    <property type="entry name" value="Mem_trans"/>
    <property type="match status" value="1"/>
</dbReference>
<keyword evidence="10" id="KW-1185">Reference proteome</keyword>
<evidence type="ECO:0000256" key="4">
    <source>
        <dbReference type="ARBA" id="ARBA00022475"/>
    </source>
</evidence>
<dbReference type="OrthoDB" id="9798064at2"/>
<comment type="similarity">
    <text evidence="2">Belongs to the auxin efflux carrier (TC 2.A.69) family.</text>
</comment>